<dbReference type="VEuPathDB" id="FungiDB:ASPSYDRAFT_135486"/>
<dbReference type="GeneID" id="63756799"/>
<organism evidence="2 3">
    <name type="scientific">Aspergillus sydowii CBS 593.65</name>
    <dbReference type="NCBI Taxonomy" id="1036612"/>
    <lineage>
        <taxon>Eukaryota</taxon>
        <taxon>Fungi</taxon>
        <taxon>Dikarya</taxon>
        <taxon>Ascomycota</taxon>
        <taxon>Pezizomycotina</taxon>
        <taxon>Eurotiomycetes</taxon>
        <taxon>Eurotiomycetidae</taxon>
        <taxon>Eurotiales</taxon>
        <taxon>Aspergillaceae</taxon>
        <taxon>Aspergillus</taxon>
        <taxon>Aspergillus subgen. Nidulantes</taxon>
    </lineage>
</organism>
<proteinExistence type="predicted"/>
<feature type="compositionally biased region" description="Low complexity" evidence="1">
    <location>
        <begin position="8"/>
        <end position="24"/>
    </location>
</feature>
<gene>
    <name evidence="2" type="ORF">ASPSYDRAFT_135486</name>
</gene>
<dbReference type="OrthoDB" id="4293678at2759"/>
<protein>
    <submittedName>
        <fullName evidence="2">Uncharacterized protein</fullName>
    </submittedName>
</protein>
<dbReference type="EMBL" id="KV878593">
    <property type="protein sequence ID" value="OJJ54993.1"/>
    <property type="molecule type" value="Genomic_DNA"/>
</dbReference>
<evidence type="ECO:0000256" key="1">
    <source>
        <dbReference type="SAM" id="MobiDB-lite"/>
    </source>
</evidence>
<name>A0A1L9T6S9_9EURO</name>
<evidence type="ECO:0000313" key="2">
    <source>
        <dbReference type="EMBL" id="OJJ54993.1"/>
    </source>
</evidence>
<dbReference type="AlphaFoldDB" id="A0A1L9T6S9"/>
<evidence type="ECO:0000313" key="3">
    <source>
        <dbReference type="Proteomes" id="UP000184356"/>
    </source>
</evidence>
<sequence>MSFLERTFSFASSLSSSPPSQLSSRPMCRRQDTDAHYLTRAKLQGLLESKFPNHPGKDFHIRLFQNVWSFDAPEEVTQAELEAIAE</sequence>
<dbReference type="Proteomes" id="UP000184356">
    <property type="component" value="Unassembled WGS sequence"/>
</dbReference>
<accession>A0A1L9T6S9</accession>
<keyword evidence="3" id="KW-1185">Reference proteome</keyword>
<feature type="region of interest" description="Disordered" evidence="1">
    <location>
        <begin position="1"/>
        <end position="27"/>
    </location>
</feature>
<dbReference type="RefSeq" id="XP_040698799.1">
    <property type="nucleotide sequence ID" value="XM_040840726.1"/>
</dbReference>
<reference evidence="3" key="1">
    <citation type="journal article" date="2017" name="Genome Biol.">
        <title>Comparative genomics reveals high biological diversity and specific adaptations in the industrially and medically important fungal genus Aspergillus.</title>
        <authorList>
            <person name="de Vries R.P."/>
            <person name="Riley R."/>
            <person name="Wiebenga A."/>
            <person name="Aguilar-Osorio G."/>
            <person name="Amillis S."/>
            <person name="Uchima C.A."/>
            <person name="Anderluh G."/>
            <person name="Asadollahi M."/>
            <person name="Askin M."/>
            <person name="Barry K."/>
            <person name="Battaglia E."/>
            <person name="Bayram O."/>
            <person name="Benocci T."/>
            <person name="Braus-Stromeyer S.A."/>
            <person name="Caldana C."/>
            <person name="Canovas D."/>
            <person name="Cerqueira G.C."/>
            <person name="Chen F."/>
            <person name="Chen W."/>
            <person name="Choi C."/>
            <person name="Clum A."/>
            <person name="Dos Santos R.A."/>
            <person name="Damasio A.R."/>
            <person name="Diallinas G."/>
            <person name="Emri T."/>
            <person name="Fekete E."/>
            <person name="Flipphi M."/>
            <person name="Freyberg S."/>
            <person name="Gallo A."/>
            <person name="Gournas C."/>
            <person name="Habgood R."/>
            <person name="Hainaut M."/>
            <person name="Harispe M.L."/>
            <person name="Henrissat B."/>
            <person name="Hilden K.S."/>
            <person name="Hope R."/>
            <person name="Hossain A."/>
            <person name="Karabika E."/>
            <person name="Karaffa L."/>
            <person name="Karanyi Z."/>
            <person name="Krasevec N."/>
            <person name="Kuo A."/>
            <person name="Kusch H."/>
            <person name="LaButti K."/>
            <person name="Lagendijk E.L."/>
            <person name="Lapidus A."/>
            <person name="Levasseur A."/>
            <person name="Lindquist E."/>
            <person name="Lipzen A."/>
            <person name="Logrieco A.F."/>
            <person name="MacCabe A."/>
            <person name="Maekelae M.R."/>
            <person name="Malavazi I."/>
            <person name="Melin P."/>
            <person name="Meyer V."/>
            <person name="Mielnichuk N."/>
            <person name="Miskei M."/>
            <person name="Molnar A.P."/>
            <person name="Mule G."/>
            <person name="Ngan C.Y."/>
            <person name="Orejas M."/>
            <person name="Orosz E."/>
            <person name="Ouedraogo J.P."/>
            <person name="Overkamp K.M."/>
            <person name="Park H.-S."/>
            <person name="Perrone G."/>
            <person name="Piumi F."/>
            <person name="Punt P.J."/>
            <person name="Ram A.F."/>
            <person name="Ramon A."/>
            <person name="Rauscher S."/>
            <person name="Record E."/>
            <person name="Riano-Pachon D.M."/>
            <person name="Robert V."/>
            <person name="Roehrig J."/>
            <person name="Ruller R."/>
            <person name="Salamov A."/>
            <person name="Salih N.S."/>
            <person name="Samson R.A."/>
            <person name="Sandor E."/>
            <person name="Sanguinetti M."/>
            <person name="Schuetze T."/>
            <person name="Sepcic K."/>
            <person name="Shelest E."/>
            <person name="Sherlock G."/>
            <person name="Sophianopoulou V."/>
            <person name="Squina F.M."/>
            <person name="Sun H."/>
            <person name="Susca A."/>
            <person name="Todd R.B."/>
            <person name="Tsang A."/>
            <person name="Unkles S.E."/>
            <person name="van de Wiele N."/>
            <person name="van Rossen-Uffink D."/>
            <person name="Oliveira J.V."/>
            <person name="Vesth T.C."/>
            <person name="Visser J."/>
            <person name="Yu J.-H."/>
            <person name="Zhou M."/>
            <person name="Andersen M.R."/>
            <person name="Archer D.B."/>
            <person name="Baker S.E."/>
            <person name="Benoit I."/>
            <person name="Brakhage A.A."/>
            <person name="Braus G.H."/>
            <person name="Fischer R."/>
            <person name="Frisvad J.C."/>
            <person name="Goldman G.H."/>
            <person name="Houbraken J."/>
            <person name="Oakley B."/>
            <person name="Pocsi I."/>
            <person name="Scazzocchio C."/>
            <person name="Seiboth B."/>
            <person name="vanKuyk P.A."/>
            <person name="Wortman J."/>
            <person name="Dyer P.S."/>
            <person name="Grigoriev I.V."/>
        </authorList>
    </citation>
    <scope>NUCLEOTIDE SEQUENCE [LARGE SCALE GENOMIC DNA]</scope>
    <source>
        <strain evidence="3">CBS 593.65</strain>
    </source>
</reference>